<proteinExistence type="inferred from homology"/>
<dbReference type="UniPathway" id="UPA00545">
    <property type="reaction ID" value="UER00823"/>
</dbReference>
<dbReference type="Pfam" id="PF01095">
    <property type="entry name" value="Pectinesterase"/>
    <property type="match status" value="1"/>
</dbReference>
<evidence type="ECO:0000256" key="3">
    <source>
        <dbReference type="ARBA" id="ARBA00023085"/>
    </source>
</evidence>
<sequence length="381" mass="40678">MPAYHSEVTLSRRSLLIAGAGAALALGPSSPARAAGGDSAFTADRPFGRYGSPATRLTDRTLYVHPDGAGDFTTVQAAVDAASGTGYTLVLAPGTYRETVNITAARAGLTLIGASEDPCDAVIVYDNAAGTPIPGGGGATYGTTGSATTTVRAAGFTARWITFANDFLREEHPEISGTQAVAIKVMGDRSAFHHCRFLGHQDTLYADSLSLSLIARQYFAHCYIEGDVDFVFGRATAVYEHCRFHTLDRDVSFKPEGMVFAPSTARANPYGYLAVRCRITSGAENGAYKLSRPWVPGSDGTAWPSLVVRDTVIGPGIDAAAPYTNMRDEYPWQSQRYAEYHNTGPGAEITVPENRPQLTAEEAESATREVYLGDWTPWKAG</sequence>
<dbReference type="InterPro" id="IPR033131">
    <property type="entry name" value="Pectinesterase_Asp_AS"/>
</dbReference>
<evidence type="ECO:0000256" key="5">
    <source>
        <dbReference type="RuleBase" id="RU000589"/>
    </source>
</evidence>
<dbReference type="PANTHER" id="PTHR31321:SF57">
    <property type="entry name" value="PECTINESTERASE 53-RELATED"/>
    <property type="match status" value="1"/>
</dbReference>
<dbReference type="RefSeq" id="WP_181862095.1">
    <property type="nucleotide sequence ID" value="NZ_JACEQY010000001.1"/>
</dbReference>
<evidence type="ECO:0000256" key="4">
    <source>
        <dbReference type="PROSITE-ProRule" id="PRU10040"/>
    </source>
</evidence>
<comment type="pathway">
    <text evidence="5">Glycan metabolism; pectin degradation; 2-dehydro-3-deoxy-D-gluconate from pectin: step 1/5.</text>
</comment>
<dbReference type="InterPro" id="IPR006311">
    <property type="entry name" value="TAT_signal"/>
</dbReference>
<dbReference type="GO" id="GO:0042545">
    <property type="term" value="P:cell wall modification"/>
    <property type="evidence" value="ECO:0007669"/>
    <property type="project" value="UniProtKB-UniRule"/>
</dbReference>
<comment type="catalytic activity">
    <reaction evidence="5">
        <text>[(1-&gt;4)-alpha-D-galacturonosyl methyl ester](n) + n H2O = [(1-&gt;4)-alpha-D-galacturonosyl](n) + n methanol + n H(+)</text>
        <dbReference type="Rhea" id="RHEA:22380"/>
        <dbReference type="Rhea" id="RHEA-COMP:14570"/>
        <dbReference type="Rhea" id="RHEA-COMP:14573"/>
        <dbReference type="ChEBI" id="CHEBI:15377"/>
        <dbReference type="ChEBI" id="CHEBI:15378"/>
        <dbReference type="ChEBI" id="CHEBI:17790"/>
        <dbReference type="ChEBI" id="CHEBI:140522"/>
        <dbReference type="ChEBI" id="CHEBI:140523"/>
        <dbReference type="EC" id="3.1.1.11"/>
    </reaction>
</comment>
<accession>A0A7W2CVL1</accession>
<dbReference type="GO" id="GO:0009279">
    <property type="term" value="C:cell outer membrane"/>
    <property type="evidence" value="ECO:0007669"/>
    <property type="project" value="TreeGrafter"/>
</dbReference>
<feature type="domain" description="Pectinesterase catalytic" evidence="6">
    <location>
        <begin position="63"/>
        <end position="350"/>
    </location>
</feature>
<evidence type="ECO:0000313" key="8">
    <source>
        <dbReference type="Proteomes" id="UP000586976"/>
    </source>
</evidence>
<dbReference type="PANTHER" id="PTHR31321">
    <property type="entry name" value="ACYL-COA THIOESTER HYDROLASE YBHC-RELATED"/>
    <property type="match status" value="1"/>
</dbReference>
<dbReference type="SUPFAM" id="SSF51126">
    <property type="entry name" value="Pectin lyase-like"/>
    <property type="match status" value="1"/>
</dbReference>
<dbReference type="PROSITE" id="PS51318">
    <property type="entry name" value="TAT"/>
    <property type="match status" value="1"/>
</dbReference>
<evidence type="ECO:0000256" key="1">
    <source>
        <dbReference type="ARBA" id="ARBA00008891"/>
    </source>
</evidence>
<dbReference type="GO" id="GO:0045490">
    <property type="term" value="P:pectin catabolic process"/>
    <property type="evidence" value="ECO:0007669"/>
    <property type="project" value="UniProtKB-UniRule"/>
</dbReference>
<evidence type="ECO:0000313" key="7">
    <source>
        <dbReference type="EMBL" id="MBA4859881.1"/>
    </source>
</evidence>
<comment type="caution">
    <text evidence="7">The sequence shown here is derived from an EMBL/GenBank/DDBJ whole genome shotgun (WGS) entry which is preliminary data.</text>
</comment>
<dbReference type="InterPro" id="IPR011050">
    <property type="entry name" value="Pectin_lyase_fold/virulence"/>
</dbReference>
<keyword evidence="8" id="KW-1185">Reference proteome</keyword>
<keyword evidence="2 5" id="KW-0378">Hydrolase</keyword>
<dbReference type="PROSITE" id="PS00503">
    <property type="entry name" value="PECTINESTERASE_2"/>
    <property type="match status" value="1"/>
</dbReference>
<feature type="chain" id="PRO_5031588356" description="Pectinesterase" evidence="5">
    <location>
        <begin position="35"/>
        <end position="381"/>
    </location>
</feature>
<dbReference type="GO" id="GO:0030599">
    <property type="term" value="F:pectinesterase activity"/>
    <property type="evidence" value="ECO:0007669"/>
    <property type="project" value="UniProtKB-UniRule"/>
</dbReference>
<feature type="signal peptide" evidence="5">
    <location>
        <begin position="1"/>
        <end position="34"/>
    </location>
</feature>
<evidence type="ECO:0000259" key="6">
    <source>
        <dbReference type="Pfam" id="PF01095"/>
    </source>
</evidence>
<dbReference type="EMBL" id="JACEQY010000001">
    <property type="protein sequence ID" value="MBA4859881.1"/>
    <property type="molecule type" value="Genomic_DNA"/>
</dbReference>
<gene>
    <name evidence="7" type="ORF">H1V43_00515</name>
</gene>
<dbReference type="EC" id="3.1.1.11" evidence="5"/>
<name>A0A7W2CVL1_9ACTN</name>
<dbReference type="Gene3D" id="2.160.20.10">
    <property type="entry name" value="Single-stranded right-handed beta-helix, Pectin lyase-like"/>
    <property type="match status" value="1"/>
</dbReference>
<protein>
    <recommendedName>
        <fullName evidence="5">Pectinesterase</fullName>
        <ecNumber evidence="5">3.1.1.11</ecNumber>
    </recommendedName>
</protein>
<dbReference type="InterPro" id="IPR000070">
    <property type="entry name" value="Pectinesterase_cat"/>
</dbReference>
<keyword evidence="5" id="KW-0732">Signal</keyword>
<dbReference type="InterPro" id="IPR012334">
    <property type="entry name" value="Pectin_lyas_fold"/>
</dbReference>
<feature type="active site" evidence="4">
    <location>
        <position position="229"/>
    </location>
</feature>
<dbReference type="Proteomes" id="UP000586976">
    <property type="component" value="Unassembled WGS sequence"/>
</dbReference>
<reference evidence="7 8" key="1">
    <citation type="submission" date="2020-07" db="EMBL/GenBank/DDBJ databases">
        <title>Streptomyces isolated from Indian soil.</title>
        <authorList>
            <person name="Mandal S."/>
            <person name="Maiti P.K."/>
        </authorList>
    </citation>
    <scope>NUCLEOTIDE SEQUENCE [LARGE SCALE GENOMIC DNA]</scope>
    <source>
        <strain evidence="7 8">PSKA54</strain>
    </source>
</reference>
<evidence type="ECO:0000256" key="2">
    <source>
        <dbReference type="ARBA" id="ARBA00022801"/>
    </source>
</evidence>
<dbReference type="AlphaFoldDB" id="A0A7W2CVL1"/>
<comment type="similarity">
    <text evidence="1">Belongs to the pectinesterase family.</text>
</comment>
<organism evidence="7 8">
    <name type="scientific">Streptomyces himalayensis subsp. aureolus</name>
    <dbReference type="NCBI Taxonomy" id="2758039"/>
    <lineage>
        <taxon>Bacteria</taxon>
        <taxon>Bacillati</taxon>
        <taxon>Actinomycetota</taxon>
        <taxon>Actinomycetes</taxon>
        <taxon>Kitasatosporales</taxon>
        <taxon>Streptomycetaceae</taxon>
        <taxon>Streptomyces</taxon>
        <taxon>Streptomyces himalayensis</taxon>
    </lineage>
</organism>
<keyword evidence="3 5" id="KW-0063">Aspartyl esterase</keyword>